<sequence>MVAKSTTAYSIVIVALAQSFAATPAAAAPAYGDYGQQAAAPVPGNYNQNYGYSNALSYHSQAPAPYVAQQPAPYHTQAPAPYATQQPAPYHTQAPEPYITQQPAPYTTQHPTPYVLQPTHRHIPNTYYTQEPEPYYMQVPAYAPYSSHLPTIYSTIVETCSLDPSTITECHTDTTSI</sequence>
<feature type="chain" id="PRO_5040726490" evidence="1">
    <location>
        <begin position="28"/>
        <end position="177"/>
    </location>
</feature>
<keyword evidence="1" id="KW-0732">Signal</keyword>
<protein>
    <submittedName>
        <fullName evidence="2">Uncharacterized protein</fullName>
    </submittedName>
</protein>
<comment type="caution">
    <text evidence="2">The sequence shown here is derived from an EMBL/GenBank/DDBJ whole genome shotgun (WGS) entry which is preliminary data.</text>
</comment>
<reference evidence="2" key="1">
    <citation type="submission" date="2022-07" db="EMBL/GenBank/DDBJ databases">
        <title>Phylogenomic reconstructions and comparative analyses of Kickxellomycotina fungi.</title>
        <authorList>
            <person name="Reynolds N.K."/>
            <person name="Stajich J.E."/>
            <person name="Barry K."/>
            <person name="Grigoriev I.V."/>
            <person name="Crous P."/>
            <person name="Smith M.E."/>
        </authorList>
    </citation>
    <scope>NUCLEOTIDE SEQUENCE</scope>
    <source>
        <strain evidence="2">NRRL 1566</strain>
    </source>
</reference>
<keyword evidence="3" id="KW-1185">Reference proteome</keyword>
<evidence type="ECO:0000313" key="3">
    <source>
        <dbReference type="Proteomes" id="UP001139887"/>
    </source>
</evidence>
<dbReference type="AlphaFoldDB" id="A0A9W8I0N7"/>
<name>A0A9W8I0N7_9FUNG</name>
<organism evidence="2 3">
    <name type="scientific">Coemansia brasiliensis</name>
    <dbReference type="NCBI Taxonomy" id="2650707"/>
    <lineage>
        <taxon>Eukaryota</taxon>
        <taxon>Fungi</taxon>
        <taxon>Fungi incertae sedis</taxon>
        <taxon>Zoopagomycota</taxon>
        <taxon>Kickxellomycotina</taxon>
        <taxon>Kickxellomycetes</taxon>
        <taxon>Kickxellales</taxon>
        <taxon>Kickxellaceae</taxon>
        <taxon>Coemansia</taxon>
    </lineage>
</organism>
<proteinExistence type="predicted"/>
<dbReference type="Proteomes" id="UP001139887">
    <property type="component" value="Unassembled WGS sequence"/>
</dbReference>
<evidence type="ECO:0000256" key="1">
    <source>
        <dbReference type="SAM" id="SignalP"/>
    </source>
</evidence>
<evidence type="ECO:0000313" key="2">
    <source>
        <dbReference type="EMBL" id="KAJ2842696.1"/>
    </source>
</evidence>
<accession>A0A9W8I0N7</accession>
<feature type="non-terminal residue" evidence="2">
    <location>
        <position position="177"/>
    </location>
</feature>
<dbReference type="EMBL" id="JANBUW010001663">
    <property type="protein sequence ID" value="KAJ2842696.1"/>
    <property type="molecule type" value="Genomic_DNA"/>
</dbReference>
<gene>
    <name evidence="2" type="ORF">IWW36_005815</name>
</gene>
<feature type="signal peptide" evidence="1">
    <location>
        <begin position="1"/>
        <end position="27"/>
    </location>
</feature>